<dbReference type="AlphaFoldDB" id="A0A9W7XJZ3"/>
<feature type="domain" description="Smr" evidence="2">
    <location>
        <begin position="540"/>
        <end position="626"/>
    </location>
</feature>
<dbReference type="SMART" id="SM01162">
    <property type="entry name" value="DUF1771"/>
    <property type="match status" value="1"/>
</dbReference>
<dbReference type="GO" id="GO:0004519">
    <property type="term" value="F:endonuclease activity"/>
    <property type="evidence" value="ECO:0007669"/>
    <property type="project" value="TreeGrafter"/>
</dbReference>
<dbReference type="GO" id="GO:0005634">
    <property type="term" value="C:nucleus"/>
    <property type="evidence" value="ECO:0007669"/>
    <property type="project" value="TreeGrafter"/>
</dbReference>
<comment type="caution">
    <text evidence="3">The sequence shown here is derived from an EMBL/GenBank/DDBJ whole genome shotgun (WGS) entry which is preliminary data.</text>
</comment>
<reference evidence="3" key="1">
    <citation type="submission" date="2022-07" db="EMBL/GenBank/DDBJ databases">
        <title>Phylogenomic reconstructions and comparative analyses of Kickxellomycotina fungi.</title>
        <authorList>
            <person name="Reynolds N.K."/>
            <person name="Stajich J.E."/>
            <person name="Barry K."/>
            <person name="Grigoriev I.V."/>
            <person name="Crous P."/>
            <person name="Smith M.E."/>
        </authorList>
    </citation>
    <scope>NUCLEOTIDE SEQUENCE</scope>
    <source>
        <strain evidence="3">NBRC 105413</strain>
    </source>
</reference>
<accession>A0A9W7XJZ3</accession>
<evidence type="ECO:0000313" key="4">
    <source>
        <dbReference type="Proteomes" id="UP001145021"/>
    </source>
</evidence>
<dbReference type="SUPFAM" id="SSF160443">
    <property type="entry name" value="SMR domain-like"/>
    <property type="match status" value="1"/>
</dbReference>
<dbReference type="Gene3D" id="3.30.1370.110">
    <property type="match status" value="1"/>
</dbReference>
<dbReference type="InterPro" id="IPR036063">
    <property type="entry name" value="Smr_dom_sf"/>
</dbReference>
<protein>
    <recommendedName>
        <fullName evidence="2">Smr domain-containing protein</fullName>
    </recommendedName>
</protein>
<dbReference type="InterPro" id="IPR002625">
    <property type="entry name" value="Smr_dom"/>
</dbReference>
<feature type="compositionally biased region" description="Polar residues" evidence="1">
    <location>
        <begin position="88"/>
        <end position="118"/>
    </location>
</feature>
<feature type="region of interest" description="Disordered" evidence="1">
    <location>
        <begin position="67"/>
        <end position="118"/>
    </location>
</feature>
<feature type="region of interest" description="Disordered" evidence="1">
    <location>
        <begin position="314"/>
        <end position="342"/>
    </location>
</feature>
<feature type="compositionally biased region" description="Polar residues" evidence="1">
    <location>
        <begin position="195"/>
        <end position="204"/>
    </location>
</feature>
<feature type="compositionally biased region" description="Basic residues" evidence="1">
    <location>
        <begin position="240"/>
        <end position="249"/>
    </location>
</feature>
<dbReference type="InterPro" id="IPR013899">
    <property type="entry name" value="DUF1771"/>
</dbReference>
<dbReference type="PROSITE" id="PS50828">
    <property type="entry name" value="SMR"/>
    <property type="match status" value="1"/>
</dbReference>
<feature type="region of interest" description="Disordered" evidence="1">
    <location>
        <begin position="195"/>
        <end position="219"/>
    </location>
</feature>
<feature type="region of interest" description="Disordered" evidence="1">
    <location>
        <begin position="41"/>
        <end position="60"/>
    </location>
</feature>
<dbReference type="SMART" id="SM00463">
    <property type="entry name" value="SMR"/>
    <property type="match status" value="1"/>
</dbReference>
<dbReference type="PANTHER" id="PTHR46535:SF1">
    <property type="entry name" value="NEDD4-BINDING PROTEIN 2"/>
    <property type="match status" value="1"/>
</dbReference>
<keyword evidence="4" id="KW-1185">Reference proteome</keyword>
<dbReference type="Proteomes" id="UP001145021">
    <property type="component" value="Unassembled WGS sequence"/>
</dbReference>
<proteinExistence type="predicted"/>
<evidence type="ECO:0000256" key="1">
    <source>
        <dbReference type="SAM" id="MobiDB-lite"/>
    </source>
</evidence>
<evidence type="ECO:0000259" key="2">
    <source>
        <dbReference type="PROSITE" id="PS50828"/>
    </source>
</evidence>
<evidence type="ECO:0000313" key="3">
    <source>
        <dbReference type="EMBL" id="KAJ1644316.1"/>
    </source>
</evidence>
<feature type="region of interest" description="Disordered" evidence="1">
    <location>
        <begin position="234"/>
        <end position="270"/>
    </location>
</feature>
<name>A0A9W7XJZ3_9FUNG</name>
<dbReference type="InterPro" id="IPR052772">
    <property type="entry name" value="Endo/PolyKinase_Domain-Protein"/>
</dbReference>
<dbReference type="PANTHER" id="PTHR46535">
    <property type="entry name" value="NEDD4-BINDING PROTEIN 2"/>
    <property type="match status" value="1"/>
</dbReference>
<sequence length="626" mass="68345">MITLASLIADYGKYVDRDLITAIWAENSHDETKCRNIIHMLSGQPNPENHLPVTPTTSEDIWTNHSDILSQDSSPSPSSSKSSKSSSRNTSARLSLQNTGGSISKPLSGSETPGNKGSNGIEAITSLKTLVEFLAACFPECGRDYLETKVRDIFVTQQSSDTLQVDPIEAIDIISNSLYNDMEEVETLIYQQKISTDGSSNSGDFQRDRNGNLRHSLVDSTSSTSLAAIEAKYTVDPQSKTKRGKNKSKSKMDNGRVNGGGSSTSGGDNAWNEINRELDQLCALFPMLSTGTVKSTYHKCGADFDNALLQLSAQAEKHQSSKPRSGAETLGQTSKNKRPVSPSKAAHIVQSLQEMFPDQDTELLEEAAAQSVFDISIAAEKMLALISQAEAAAASAEKTKGSQKRGVKWQRADQLSNHKVVSAASVNSGNQQVIDKSVHDVFTRIPLADLAGGAREWVSGRDVDPAYCRKKSEELIEKRNELYTKAAQAYSRRNSQRNHSGTALYYSTEGHKCDARARVWRMRAAQATVAAAKRNDANVVDLHGLSRAEAVALALEEVNSWYVNLREEQLCRSTKTIQPLHVVTGLGNRSANGKALVHPAVVRALNDQGWWFEEHPGYVNVYGSRL</sequence>
<feature type="compositionally biased region" description="Low complexity" evidence="1">
    <location>
        <begin position="73"/>
        <end position="87"/>
    </location>
</feature>
<dbReference type="EMBL" id="JANBOH010000175">
    <property type="protein sequence ID" value="KAJ1644316.1"/>
    <property type="molecule type" value="Genomic_DNA"/>
</dbReference>
<gene>
    <name evidence="3" type="ORF">LPJ64_003985</name>
</gene>
<organism evidence="3 4">
    <name type="scientific">Coemansia asiatica</name>
    <dbReference type="NCBI Taxonomy" id="1052880"/>
    <lineage>
        <taxon>Eukaryota</taxon>
        <taxon>Fungi</taxon>
        <taxon>Fungi incertae sedis</taxon>
        <taxon>Zoopagomycota</taxon>
        <taxon>Kickxellomycotina</taxon>
        <taxon>Kickxellomycetes</taxon>
        <taxon>Kickxellales</taxon>
        <taxon>Kickxellaceae</taxon>
        <taxon>Coemansia</taxon>
    </lineage>
</organism>
<dbReference type="CDD" id="cd14279">
    <property type="entry name" value="CUE"/>
    <property type="match status" value="2"/>
</dbReference>